<reference evidence="1" key="1">
    <citation type="journal article" date="2017" name="Nature">
        <title>The sunflower genome provides insights into oil metabolism, flowering and Asterid evolution.</title>
        <authorList>
            <person name="Badouin H."/>
            <person name="Gouzy J."/>
            <person name="Grassa C.J."/>
            <person name="Murat F."/>
            <person name="Staton S.E."/>
            <person name="Cottret L."/>
            <person name="Lelandais-Briere C."/>
            <person name="Owens G.L."/>
            <person name="Carrere S."/>
            <person name="Mayjonade B."/>
            <person name="Legrand L."/>
            <person name="Gill N."/>
            <person name="Kane N.C."/>
            <person name="Bowers J.E."/>
            <person name="Hubner S."/>
            <person name="Bellec A."/>
            <person name="Berard A."/>
            <person name="Berges H."/>
            <person name="Blanchet N."/>
            <person name="Boniface M.C."/>
            <person name="Brunel D."/>
            <person name="Catrice O."/>
            <person name="Chaidir N."/>
            <person name="Claudel C."/>
            <person name="Donnadieu C."/>
            <person name="Faraut T."/>
            <person name="Fievet G."/>
            <person name="Helmstetter N."/>
            <person name="King M."/>
            <person name="Knapp S.J."/>
            <person name="Lai Z."/>
            <person name="Le Paslier M.C."/>
            <person name="Lippi Y."/>
            <person name="Lorenzon L."/>
            <person name="Mandel J.R."/>
            <person name="Marage G."/>
            <person name="Marchand G."/>
            <person name="Marquand E."/>
            <person name="Bret-Mestries E."/>
            <person name="Morien E."/>
            <person name="Nambeesan S."/>
            <person name="Nguyen T."/>
            <person name="Pegot-Espagnet P."/>
            <person name="Pouilly N."/>
            <person name="Raftis F."/>
            <person name="Sallet E."/>
            <person name="Schiex T."/>
            <person name="Thomas J."/>
            <person name="Vandecasteele C."/>
            <person name="Vares D."/>
            <person name="Vear F."/>
            <person name="Vautrin S."/>
            <person name="Crespi M."/>
            <person name="Mangin B."/>
            <person name="Burke J.M."/>
            <person name="Salse J."/>
            <person name="Munos S."/>
            <person name="Vincourt P."/>
            <person name="Rieseberg L.H."/>
            <person name="Langlade N.B."/>
        </authorList>
    </citation>
    <scope>NUCLEOTIDE SEQUENCE</scope>
    <source>
        <tissue evidence="1">Leaves</tissue>
    </source>
</reference>
<comment type="caution">
    <text evidence="1">The sequence shown here is derived from an EMBL/GenBank/DDBJ whole genome shotgun (WGS) entry which is preliminary data.</text>
</comment>
<evidence type="ECO:0000313" key="2">
    <source>
        <dbReference type="Proteomes" id="UP000215914"/>
    </source>
</evidence>
<evidence type="ECO:0000313" key="1">
    <source>
        <dbReference type="EMBL" id="KAF5755928.1"/>
    </source>
</evidence>
<organism evidence="1 2">
    <name type="scientific">Helianthus annuus</name>
    <name type="common">Common sunflower</name>
    <dbReference type="NCBI Taxonomy" id="4232"/>
    <lineage>
        <taxon>Eukaryota</taxon>
        <taxon>Viridiplantae</taxon>
        <taxon>Streptophyta</taxon>
        <taxon>Embryophyta</taxon>
        <taxon>Tracheophyta</taxon>
        <taxon>Spermatophyta</taxon>
        <taxon>Magnoliopsida</taxon>
        <taxon>eudicotyledons</taxon>
        <taxon>Gunneridae</taxon>
        <taxon>Pentapetalae</taxon>
        <taxon>asterids</taxon>
        <taxon>campanulids</taxon>
        <taxon>Asterales</taxon>
        <taxon>Asteraceae</taxon>
        <taxon>Asteroideae</taxon>
        <taxon>Heliantheae alliance</taxon>
        <taxon>Heliantheae</taxon>
        <taxon>Helianthus</taxon>
    </lineage>
</organism>
<gene>
    <name evidence="1" type="ORF">HanXRQr2_Chr17g0808541</name>
</gene>
<dbReference type="EMBL" id="MNCJ02000332">
    <property type="protein sequence ID" value="KAF5755928.1"/>
    <property type="molecule type" value="Genomic_DNA"/>
</dbReference>
<protein>
    <submittedName>
        <fullName evidence="1">Uncharacterized protein</fullName>
    </submittedName>
</protein>
<reference evidence="1" key="2">
    <citation type="submission" date="2020-06" db="EMBL/GenBank/DDBJ databases">
        <title>Helianthus annuus Genome sequencing and assembly Release 2.</title>
        <authorList>
            <person name="Gouzy J."/>
            <person name="Langlade N."/>
            <person name="Munos S."/>
        </authorList>
    </citation>
    <scope>NUCLEOTIDE SEQUENCE</scope>
    <source>
        <tissue evidence="1">Leaves</tissue>
    </source>
</reference>
<accession>A0A9K3DJS1</accession>
<dbReference type="Gramene" id="mRNA:HanXRQr2_Chr17g0808541">
    <property type="protein sequence ID" value="CDS:HanXRQr2_Chr17g0808541.1"/>
    <property type="gene ID" value="HanXRQr2_Chr17g0808541"/>
</dbReference>
<dbReference type="Proteomes" id="UP000215914">
    <property type="component" value="Unassembled WGS sequence"/>
</dbReference>
<name>A0A9K3DJS1_HELAN</name>
<sequence length="57" mass="6781">MPPVPKYKHLSGHQKRKRKKLEEEFTLYEDLRIGPKFFISNRAKKFFRIFGDGPATT</sequence>
<proteinExistence type="predicted"/>
<dbReference type="AlphaFoldDB" id="A0A9K3DJS1"/>
<keyword evidence="2" id="KW-1185">Reference proteome</keyword>